<protein>
    <submittedName>
        <fullName evidence="6">MFS general substrate transporter</fullName>
    </submittedName>
</protein>
<feature type="transmembrane region" description="Helical" evidence="5">
    <location>
        <begin position="436"/>
        <end position="461"/>
    </location>
</feature>
<feature type="transmembrane region" description="Helical" evidence="5">
    <location>
        <begin position="189"/>
        <end position="209"/>
    </location>
</feature>
<feature type="transmembrane region" description="Helical" evidence="5">
    <location>
        <begin position="229"/>
        <end position="252"/>
    </location>
</feature>
<dbReference type="GO" id="GO:0016020">
    <property type="term" value="C:membrane"/>
    <property type="evidence" value="ECO:0007669"/>
    <property type="project" value="UniProtKB-SubCell"/>
</dbReference>
<evidence type="ECO:0000256" key="4">
    <source>
        <dbReference type="ARBA" id="ARBA00023136"/>
    </source>
</evidence>
<dbReference type="GO" id="GO:0022857">
    <property type="term" value="F:transmembrane transporter activity"/>
    <property type="evidence" value="ECO:0007669"/>
    <property type="project" value="InterPro"/>
</dbReference>
<evidence type="ECO:0000256" key="1">
    <source>
        <dbReference type="ARBA" id="ARBA00004141"/>
    </source>
</evidence>
<dbReference type="PANTHER" id="PTHR23507:SF1">
    <property type="entry name" value="FI18259P1-RELATED"/>
    <property type="match status" value="1"/>
</dbReference>
<feature type="transmembrane region" description="Helical" evidence="5">
    <location>
        <begin position="77"/>
        <end position="95"/>
    </location>
</feature>
<evidence type="ECO:0000313" key="7">
    <source>
        <dbReference type="Proteomes" id="UP000095038"/>
    </source>
</evidence>
<feature type="transmembrane region" description="Helical" evidence="5">
    <location>
        <begin position="116"/>
        <end position="138"/>
    </location>
</feature>
<feature type="transmembrane region" description="Helical" evidence="5">
    <location>
        <begin position="400"/>
        <end position="424"/>
    </location>
</feature>
<name>A0A1D2VFA6_9ASCO</name>
<keyword evidence="2 5" id="KW-0812">Transmembrane</keyword>
<dbReference type="FunCoup" id="A0A1D2VFA6">
    <property type="interactions" value="81"/>
</dbReference>
<dbReference type="GeneID" id="30967064"/>
<dbReference type="InterPro" id="IPR011701">
    <property type="entry name" value="MFS"/>
</dbReference>
<evidence type="ECO:0000256" key="3">
    <source>
        <dbReference type="ARBA" id="ARBA00022989"/>
    </source>
</evidence>
<dbReference type="Gene3D" id="1.20.1250.20">
    <property type="entry name" value="MFS general substrate transporter like domains"/>
    <property type="match status" value="1"/>
</dbReference>
<feature type="transmembrane region" description="Helical" evidence="5">
    <location>
        <begin position="543"/>
        <end position="566"/>
    </location>
</feature>
<comment type="subcellular location">
    <subcellularLocation>
        <location evidence="1">Membrane</location>
        <topology evidence="1">Multi-pass membrane protein</topology>
    </subcellularLocation>
</comment>
<keyword evidence="4 5" id="KW-0472">Membrane</keyword>
<reference evidence="7" key="1">
    <citation type="submission" date="2016-05" db="EMBL/GenBank/DDBJ databases">
        <title>Comparative genomics of biotechnologically important yeasts.</title>
        <authorList>
            <consortium name="DOE Joint Genome Institute"/>
            <person name="Riley R."/>
            <person name="Haridas S."/>
            <person name="Wolfe K.H."/>
            <person name="Lopes M.R."/>
            <person name="Hittinger C.T."/>
            <person name="Goker M."/>
            <person name="Salamov A."/>
            <person name="Wisecaver J."/>
            <person name="Long T.M."/>
            <person name="Aerts A.L."/>
            <person name="Barry K."/>
            <person name="Choi C."/>
            <person name="Clum A."/>
            <person name="Coughlan A.Y."/>
            <person name="Deshpande S."/>
            <person name="Douglass A.P."/>
            <person name="Hanson S.J."/>
            <person name="Klenk H.-P."/>
            <person name="Labutti K."/>
            <person name="Lapidus A."/>
            <person name="Lindquist E."/>
            <person name="Lipzen A."/>
            <person name="Meier-Kolthoff J.P."/>
            <person name="Ohm R.A."/>
            <person name="Otillar R.P."/>
            <person name="Pangilinan J."/>
            <person name="Peng Y."/>
            <person name="Rokas A."/>
            <person name="Rosa C.A."/>
            <person name="Scheuner C."/>
            <person name="Sibirny A.A."/>
            <person name="Slot J.C."/>
            <person name="Stielow J.B."/>
            <person name="Sun H."/>
            <person name="Kurtzman C.P."/>
            <person name="Blackwell M."/>
            <person name="Grigoriev I.V."/>
            <person name="Jeffries T.W."/>
        </authorList>
    </citation>
    <scope>NUCLEOTIDE SEQUENCE [LARGE SCALE GENOMIC DNA]</scope>
    <source>
        <strain evidence="7">DSM 1968</strain>
    </source>
</reference>
<dbReference type="Pfam" id="PF07690">
    <property type="entry name" value="MFS_1"/>
    <property type="match status" value="1"/>
</dbReference>
<keyword evidence="7" id="KW-1185">Reference proteome</keyword>
<feature type="transmembrane region" description="Helical" evidence="5">
    <location>
        <begin position="309"/>
        <end position="331"/>
    </location>
</feature>
<evidence type="ECO:0000256" key="5">
    <source>
        <dbReference type="SAM" id="Phobius"/>
    </source>
</evidence>
<gene>
    <name evidence="6" type="ORF">ASCRUDRAFT_76343</name>
</gene>
<dbReference type="InParanoid" id="A0A1D2VFA6"/>
<evidence type="ECO:0000256" key="2">
    <source>
        <dbReference type="ARBA" id="ARBA00022692"/>
    </source>
</evidence>
<dbReference type="SUPFAM" id="SSF103473">
    <property type="entry name" value="MFS general substrate transporter"/>
    <property type="match status" value="1"/>
</dbReference>
<keyword evidence="3 5" id="KW-1133">Transmembrane helix</keyword>
<feature type="transmembrane region" description="Helical" evidence="5">
    <location>
        <begin position="272"/>
        <end position="297"/>
    </location>
</feature>
<feature type="transmembrane region" description="Helical" evidence="5">
    <location>
        <begin position="505"/>
        <end position="531"/>
    </location>
</feature>
<dbReference type="RefSeq" id="XP_020046648.1">
    <property type="nucleotide sequence ID" value="XM_020193428.1"/>
</dbReference>
<evidence type="ECO:0000313" key="6">
    <source>
        <dbReference type="EMBL" id="ODV60341.1"/>
    </source>
</evidence>
<sequence>MGYNINSLLNSSKSKISSNSSLDILTSENHSILNLSDESSPLLANSNSRFDSVPSKDNGNDNDNNALDKDIQNQPKIYLLCITLFIFYFGFGLSLSPRVALLLNKICESLSLDPSFIPSYLFSSFPFFSPSFSSSLFFNSSLESQCNTKDAQVLVSRLESVINILMASSTVIISGKFGHLSDKFGRKPLILFNLFMAILSKFLVIYNLLPIDFNQFDDTNPLSLFNGSTFNSFFYIFAKVFECFGGGLLFLLSLSSSYITDLVSEKSRTFNLSLLGGSFYSGLAFGPLVGSLIVRYLNSVSSIDQINNNFLPCYIDIFFSILSFSLIFLLIPESNPYFLKNKPISNNNNNNLNDTTITTNNNTEKASLYESIIKTFNIFKPLKLLWIDKFQNSLNPRINVILLIIIDILIISCGTSPMPFIMFYTSYKLHWTSIEIGYFVSITGFSRAIILLFFTPFYLSFLKKILNFKVNTNKIDNIDKFTITICLVFETVAVSLMLLNKTKFFYLSALINGIGALTTPTIQSAIVKYAILSRKNKEKIGEIFSAMTLIRGIVSIVMPSTYLYIYSITVKFNPKFCFYIMLTFITTAFVLSLFLKEGSKNYHDDSAEDFDNQINIIEETTQNTLLLNNQEINV</sequence>
<dbReference type="OrthoDB" id="3026777at2759"/>
<accession>A0A1D2VFA6</accession>
<dbReference type="PANTHER" id="PTHR23507">
    <property type="entry name" value="ZGC:174356"/>
    <property type="match status" value="1"/>
</dbReference>
<dbReference type="InterPro" id="IPR036259">
    <property type="entry name" value="MFS_trans_sf"/>
</dbReference>
<feature type="transmembrane region" description="Helical" evidence="5">
    <location>
        <begin position="578"/>
        <end position="595"/>
    </location>
</feature>
<feature type="transmembrane region" description="Helical" evidence="5">
    <location>
        <begin position="481"/>
        <end position="499"/>
    </location>
</feature>
<organism evidence="6 7">
    <name type="scientific">Ascoidea rubescens DSM 1968</name>
    <dbReference type="NCBI Taxonomy" id="1344418"/>
    <lineage>
        <taxon>Eukaryota</taxon>
        <taxon>Fungi</taxon>
        <taxon>Dikarya</taxon>
        <taxon>Ascomycota</taxon>
        <taxon>Saccharomycotina</taxon>
        <taxon>Saccharomycetes</taxon>
        <taxon>Ascoideaceae</taxon>
        <taxon>Ascoidea</taxon>
    </lineage>
</organism>
<dbReference type="EMBL" id="KV454482">
    <property type="protein sequence ID" value="ODV60341.1"/>
    <property type="molecule type" value="Genomic_DNA"/>
</dbReference>
<proteinExistence type="predicted"/>
<dbReference type="Proteomes" id="UP000095038">
    <property type="component" value="Unassembled WGS sequence"/>
</dbReference>
<dbReference type="AlphaFoldDB" id="A0A1D2VFA6"/>